<comment type="caution">
    <text evidence="1">The sequence shown here is derived from an EMBL/GenBank/DDBJ whole genome shotgun (WGS) entry which is preliminary data.</text>
</comment>
<name>A0AAV4TZF7_CAEEX</name>
<accession>A0AAV4TZF7</accession>
<keyword evidence="1" id="KW-0282">Flagellum</keyword>
<keyword evidence="1" id="KW-0966">Cell projection</keyword>
<evidence type="ECO:0000313" key="1">
    <source>
        <dbReference type="EMBL" id="GIY50977.1"/>
    </source>
</evidence>
<evidence type="ECO:0000313" key="2">
    <source>
        <dbReference type="Proteomes" id="UP001054945"/>
    </source>
</evidence>
<dbReference type="AlphaFoldDB" id="A0AAV4TZF7"/>
<keyword evidence="1" id="KW-0969">Cilium</keyword>
<dbReference type="InterPro" id="IPR038884">
    <property type="entry name" value="CFAP61"/>
</dbReference>
<dbReference type="Proteomes" id="UP001054945">
    <property type="component" value="Unassembled WGS sequence"/>
</dbReference>
<protein>
    <submittedName>
        <fullName evidence="1">Cilia-and flagella-associated protein 61</fullName>
    </submittedName>
</protein>
<proteinExistence type="predicted"/>
<sequence>MLTNLWSNVYKAVNGPSNVFSMNNPEDCAEVLNWLWRYFWKKAEIREQPTKGRGLFKSIQEMKRAKQDGRIIIYGNCIEIYICVAILQEENFPYSILTIVKSTEKAQPLGFHTQDIEDAVDRMLNTAEFETYKGTLEYEFESGEIPFVNITTEKKTFRLDCSALLLFDKKSINYRIFKALHHSNLPFSLPLNEGRGYPYLLTNSMFQTHSGNIFAAGNITQMRLNEWAKCSLRGLLLQFKRSGCPHW</sequence>
<dbReference type="EMBL" id="BPLR01012053">
    <property type="protein sequence ID" value="GIY50977.1"/>
    <property type="molecule type" value="Genomic_DNA"/>
</dbReference>
<dbReference type="PANTHER" id="PTHR21178:SF8">
    <property type="entry name" value="CILIA- AND FLAGELLA-ASSOCIATED PROTEIN 61"/>
    <property type="match status" value="1"/>
</dbReference>
<organism evidence="1 2">
    <name type="scientific">Caerostris extrusa</name>
    <name type="common">Bark spider</name>
    <name type="synonym">Caerostris bankana</name>
    <dbReference type="NCBI Taxonomy" id="172846"/>
    <lineage>
        <taxon>Eukaryota</taxon>
        <taxon>Metazoa</taxon>
        <taxon>Ecdysozoa</taxon>
        <taxon>Arthropoda</taxon>
        <taxon>Chelicerata</taxon>
        <taxon>Arachnida</taxon>
        <taxon>Araneae</taxon>
        <taxon>Araneomorphae</taxon>
        <taxon>Entelegynae</taxon>
        <taxon>Araneoidea</taxon>
        <taxon>Araneidae</taxon>
        <taxon>Caerostris</taxon>
    </lineage>
</organism>
<keyword evidence="2" id="KW-1185">Reference proteome</keyword>
<reference evidence="1 2" key="1">
    <citation type="submission" date="2021-06" db="EMBL/GenBank/DDBJ databases">
        <title>Caerostris extrusa draft genome.</title>
        <authorList>
            <person name="Kono N."/>
            <person name="Arakawa K."/>
        </authorList>
    </citation>
    <scope>NUCLEOTIDE SEQUENCE [LARGE SCALE GENOMIC DNA]</scope>
</reference>
<gene>
    <name evidence="1" type="primary">CFAP61</name>
    <name evidence="1" type="ORF">CEXT_34531</name>
</gene>
<dbReference type="PANTHER" id="PTHR21178">
    <property type="entry name" value="CILIA- AND FLAGELLA-ASSOCIATED PROTEIN 61"/>
    <property type="match status" value="1"/>
</dbReference>